<accession>A0A1E3WDS9</accession>
<dbReference type="SUPFAM" id="SSF51419">
    <property type="entry name" value="PLP-binding barrel"/>
    <property type="match status" value="1"/>
</dbReference>
<dbReference type="InterPro" id="IPR001608">
    <property type="entry name" value="Ala_racemase_N"/>
</dbReference>
<evidence type="ECO:0000313" key="7">
    <source>
        <dbReference type="Proteomes" id="UP000095042"/>
    </source>
</evidence>
<dbReference type="OrthoDB" id="9804072at2"/>
<comment type="caution">
    <text evidence="6">The sequence shown here is derived from an EMBL/GenBank/DDBJ whole genome shotgun (WGS) entry which is preliminary data.</text>
</comment>
<dbReference type="HAMAP" id="MF_02087">
    <property type="entry name" value="PLP_homeostasis"/>
    <property type="match status" value="1"/>
</dbReference>
<gene>
    <name evidence="6" type="ORF">AUC71_06780</name>
</gene>
<dbReference type="AlphaFoldDB" id="A0A1E3WDS9"/>
<evidence type="ECO:0000256" key="2">
    <source>
        <dbReference type="HAMAP-Rule" id="MF_02087"/>
    </source>
</evidence>
<dbReference type="NCBIfam" id="TIGR00044">
    <property type="entry name" value="YggS family pyridoxal phosphate-dependent enzyme"/>
    <property type="match status" value="1"/>
</dbReference>
<dbReference type="PANTHER" id="PTHR10146">
    <property type="entry name" value="PROLINE SYNTHETASE CO-TRANSCRIBED BACTERIAL HOMOLOG PROTEIN"/>
    <property type="match status" value="1"/>
</dbReference>
<dbReference type="FunFam" id="3.20.20.10:FF:000018">
    <property type="entry name" value="Pyridoxal phosphate homeostasis protein"/>
    <property type="match status" value="1"/>
</dbReference>
<dbReference type="PANTHER" id="PTHR10146:SF14">
    <property type="entry name" value="PYRIDOXAL PHOSPHATE HOMEOSTASIS PROTEIN"/>
    <property type="match status" value="1"/>
</dbReference>
<comment type="cofactor">
    <cofactor evidence="3">
        <name>pyridoxal 5'-phosphate</name>
        <dbReference type="ChEBI" id="CHEBI:597326"/>
    </cofactor>
</comment>
<comment type="function">
    <text evidence="2">Pyridoxal 5'-phosphate (PLP)-binding protein, which is involved in PLP homeostasis.</text>
</comment>
<dbReference type="EMBL" id="LPWD01000030">
    <property type="protein sequence ID" value="ODS03963.1"/>
    <property type="molecule type" value="Genomic_DNA"/>
</dbReference>
<evidence type="ECO:0000256" key="1">
    <source>
        <dbReference type="ARBA" id="ARBA00022898"/>
    </source>
</evidence>
<feature type="domain" description="Alanine racemase N-terminal" evidence="5">
    <location>
        <begin position="25"/>
        <end position="227"/>
    </location>
</feature>
<proteinExistence type="inferred from homology"/>
<name>A0A1E3WDS9_9HYPH</name>
<feature type="modified residue" description="N6-(pyridoxal phosphate)lysine" evidence="2 3">
    <location>
        <position position="43"/>
    </location>
</feature>
<reference evidence="6 7" key="1">
    <citation type="journal article" date="2016" name="Environ. Microbiol.">
        <title>New Methyloceanibacter diversity from North Sea sediments includes methanotroph containing solely the soluble methane monooxygenase.</title>
        <authorList>
            <person name="Vekeman B."/>
            <person name="Kerckhof F.M."/>
            <person name="Cremers G."/>
            <person name="de Vos P."/>
            <person name="Vandamme P."/>
            <person name="Boon N."/>
            <person name="Op den Camp H.J."/>
            <person name="Heylen K."/>
        </authorList>
    </citation>
    <scope>NUCLEOTIDE SEQUENCE [LARGE SCALE GENOMIC DNA]</scope>
    <source>
        <strain evidence="6 7">R-67177</strain>
    </source>
</reference>
<evidence type="ECO:0000256" key="4">
    <source>
        <dbReference type="RuleBase" id="RU004514"/>
    </source>
</evidence>
<keyword evidence="7" id="KW-1185">Reference proteome</keyword>
<dbReference type="PIRSF" id="PIRSF004848">
    <property type="entry name" value="YBL036c_PLPDEIII"/>
    <property type="match status" value="1"/>
</dbReference>
<dbReference type="Gene3D" id="3.20.20.10">
    <property type="entry name" value="Alanine racemase"/>
    <property type="match status" value="1"/>
</dbReference>
<dbReference type="RefSeq" id="WP_069622845.1">
    <property type="nucleotide sequence ID" value="NZ_LPWD01000030.1"/>
</dbReference>
<dbReference type="InterPro" id="IPR029066">
    <property type="entry name" value="PLP-binding_barrel"/>
</dbReference>
<keyword evidence="1 2" id="KW-0663">Pyridoxal phosphate</keyword>
<dbReference type="Proteomes" id="UP000095042">
    <property type="component" value="Unassembled WGS sequence"/>
</dbReference>
<dbReference type="InterPro" id="IPR011078">
    <property type="entry name" value="PyrdxlP_homeostasis"/>
</dbReference>
<sequence length="231" mass="25060">MSAESHSAAEIPERLRQVKEEIVLAAEAAGRKPSTAELVAVTKTMPAAAIEDAIEAGQRIFGENRVQEAQAKWPALKALHSDLELHLIGPLQTNKVKEAVALFDVIETLDRPKLARALAEEMKRTGKRPRLFVQVNTGEEPQKAGIAPEETADFVTLCRDTFGLAIDGLMCIPPLDEEPSMHFALLAKLAKEIGLDELSMGMSGDFEKAIAFGATYVRVGTAIFGTRVLLD</sequence>
<evidence type="ECO:0000313" key="6">
    <source>
        <dbReference type="EMBL" id="ODS03963.1"/>
    </source>
</evidence>
<protein>
    <recommendedName>
        <fullName evidence="2">Pyridoxal phosphate homeostasis protein</fullName>
        <shortName evidence="2">PLP homeostasis protein</shortName>
    </recommendedName>
</protein>
<evidence type="ECO:0000256" key="3">
    <source>
        <dbReference type="PIRSR" id="PIRSR004848-1"/>
    </source>
</evidence>
<dbReference type="CDD" id="cd00635">
    <property type="entry name" value="PLPDE_III_YBL036c_like"/>
    <property type="match status" value="1"/>
</dbReference>
<evidence type="ECO:0000259" key="5">
    <source>
        <dbReference type="Pfam" id="PF01168"/>
    </source>
</evidence>
<dbReference type="Pfam" id="PF01168">
    <property type="entry name" value="Ala_racemase_N"/>
    <property type="match status" value="1"/>
</dbReference>
<organism evidence="6 7">
    <name type="scientific">Methyloceanibacter marginalis</name>
    <dbReference type="NCBI Taxonomy" id="1774971"/>
    <lineage>
        <taxon>Bacteria</taxon>
        <taxon>Pseudomonadati</taxon>
        <taxon>Pseudomonadota</taxon>
        <taxon>Alphaproteobacteria</taxon>
        <taxon>Hyphomicrobiales</taxon>
        <taxon>Hyphomicrobiaceae</taxon>
        <taxon>Methyloceanibacter</taxon>
    </lineage>
</organism>
<comment type="similarity">
    <text evidence="2 4">Belongs to the pyridoxal phosphate-binding protein YggS/PROSC family.</text>
</comment>
<dbReference type="GO" id="GO:0030170">
    <property type="term" value="F:pyridoxal phosphate binding"/>
    <property type="evidence" value="ECO:0007669"/>
    <property type="project" value="UniProtKB-UniRule"/>
</dbReference>